<dbReference type="Pfam" id="PF13578">
    <property type="entry name" value="Methyltransf_24"/>
    <property type="match status" value="1"/>
</dbReference>
<dbReference type="Gene3D" id="3.40.50.150">
    <property type="entry name" value="Vaccinia Virus protein VP39"/>
    <property type="match status" value="1"/>
</dbReference>
<dbReference type="EMBL" id="AWGJ01000003">
    <property type="protein sequence ID" value="ODN81504.1"/>
    <property type="molecule type" value="Genomic_DNA"/>
</dbReference>
<evidence type="ECO:0000256" key="1">
    <source>
        <dbReference type="ARBA" id="ARBA00022603"/>
    </source>
</evidence>
<organism evidence="5 6">
    <name type="scientific">Cryptococcus amylolentus CBS 6039</name>
    <dbReference type="NCBI Taxonomy" id="1295533"/>
    <lineage>
        <taxon>Eukaryota</taxon>
        <taxon>Fungi</taxon>
        <taxon>Dikarya</taxon>
        <taxon>Basidiomycota</taxon>
        <taxon>Agaricomycotina</taxon>
        <taxon>Tremellomycetes</taxon>
        <taxon>Tremellales</taxon>
        <taxon>Cryptococcaceae</taxon>
        <taxon>Cryptococcus</taxon>
    </lineage>
</organism>
<dbReference type="Proteomes" id="UP000094065">
    <property type="component" value="Unassembled WGS sequence"/>
</dbReference>
<dbReference type="GO" id="GO:0032259">
    <property type="term" value="P:methylation"/>
    <property type="evidence" value="ECO:0007669"/>
    <property type="project" value="UniProtKB-KW"/>
</dbReference>
<dbReference type="PROSITE" id="PS51682">
    <property type="entry name" value="SAM_OMT_I"/>
    <property type="match status" value="1"/>
</dbReference>
<keyword evidence="3" id="KW-0949">S-adenosyl-L-methionine</keyword>
<sequence>MSLSEKPIAYTPSQAHIAPLLSSLHALSLEQESQLSRATFGPDRAASFHALMQDKFIALDEDKCWFVYQLLRAKNASVVVEAGTSFGVSTIYLALAVLNNQRDTPSISPTVIATEYEPTKASQARAYWREAGPDVEGVIDLREGDLRETLKQGIPSAGVDVLLLDIWVDMALPTLRILEPHFKTGTTIITDNVIGSAGKKGYQELFAYMNDPANGYSNVVLPYNKGLGLSVFTGKKA</sequence>
<keyword evidence="1" id="KW-0489">Methyltransferase</keyword>
<dbReference type="GeneID" id="30153235"/>
<dbReference type="GO" id="GO:0008171">
    <property type="term" value="F:O-methyltransferase activity"/>
    <property type="evidence" value="ECO:0007669"/>
    <property type="project" value="InterPro"/>
</dbReference>
<dbReference type="SUPFAM" id="SSF53335">
    <property type="entry name" value="S-adenosyl-L-methionine-dependent methyltransferases"/>
    <property type="match status" value="1"/>
</dbReference>
<reference evidence="5 6" key="1">
    <citation type="submission" date="2016-06" db="EMBL/GenBank/DDBJ databases">
        <title>Evolution of pathogenesis and genome organization in the Tremellales.</title>
        <authorList>
            <person name="Cuomo C."/>
            <person name="Litvintseva A."/>
            <person name="Heitman J."/>
            <person name="Chen Y."/>
            <person name="Sun S."/>
            <person name="Springer D."/>
            <person name="Dromer F."/>
            <person name="Young S."/>
            <person name="Zeng Q."/>
            <person name="Chapman S."/>
            <person name="Gujja S."/>
            <person name="Saif S."/>
            <person name="Birren B."/>
        </authorList>
    </citation>
    <scope>NUCLEOTIDE SEQUENCE [LARGE SCALE GENOMIC DNA]</scope>
    <source>
        <strain evidence="5 6">CBS 6039</strain>
    </source>
</reference>
<comment type="similarity">
    <text evidence="4">Belongs to the class I-like SAM-binding methyltransferase superfamily. Cation-dependent O-methyltransferase family.</text>
</comment>
<gene>
    <name evidence="5" type="ORF">L202_01926</name>
</gene>
<name>A0A1E3HYU2_9TREE</name>
<evidence type="ECO:0000256" key="2">
    <source>
        <dbReference type="ARBA" id="ARBA00022679"/>
    </source>
</evidence>
<accession>A0A1E3HYU2</accession>
<dbReference type="InterPro" id="IPR002935">
    <property type="entry name" value="SAM_O-MeTrfase"/>
</dbReference>
<evidence type="ECO:0000313" key="6">
    <source>
        <dbReference type="Proteomes" id="UP000094065"/>
    </source>
</evidence>
<dbReference type="STRING" id="1295533.A0A1E3HYU2"/>
<proteinExistence type="inferred from homology"/>
<keyword evidence="2" id="KW-0808">Transferase</keyword>
<evidence type="ECO:0000313" key="5">
    <source>
        <dbReference type="EMBL" id="ODN81504.1"/>
    </source>
</evidence>
<dbReference type="AlphaFoldDB" id="A0A1E3HYU2"/>
<evidence type="ECO:0008006" key="7">
    <source>
        <dbReference type="Google" id="ProtNLM"/>
    </source>
</evidence>
<dbReference type="RefSeq" id="XP_018995823.1">
    <property type="nucleotide sequence ID" value="XM_019135420.1"/>
</dbReference>
<dbReference type="PANTHER" id="PTHR43167">
    <property type="entry name" value="PUTATIVE (AFU_ORTHOLOGUE AFUA_6G01830)-RELATED"/>
    <property type="match status" value="1"/>
</dbReference>
<dbReference type="OrthoDB" id="4863010at2759"/>
<keyword evidence="6" id="KW-1185">Reference proteome</keyword>
<dbReference type="InterPro" id="IPR029063">
    <property type="entry name" value="SAM-dependent_MTases_sf"/>
</dbReference>
<evidence type="ECO:0000256" key="4">
    <source>
        <dbReference type="ARBA" id="ARBA00023453"/>
    </source>
</evidence>
<dbReference type="PANTHER" id="PTHR43167:SF1">
    <property type="entry name" value="PUTATIVE (AFU_ORTHOLOGUE AFUA_6G01830)-RELATED"/>
    <property type="match status" value="1"/>
</dbReference>
<evidence type="ECO:0000256" key="3">
    <source>
        <dbReference type="ARBA" id="ARBA00022691"/>
    </source>
</evidence>
<protein>
    <recommendedName>
        <fullName evidence="7">O-methyltransferase</fullName>
    </recommendedName>
</protein>
<comment type="caution">
    <text evidence="5">The sequence shown here is derived from an EMBL/GenBank/DDBJ whole genome shotgun (WGS) entry which is preliminary data.</text>
</comment>